<dbReference type="AlphaFoldDB" id="A0A1F8C4S9"/>
<name>A0A1F8C4S9_9BACT</name>
<reference evidence="1 2" key="1">
    <citation type="journal article" date="2016" name="Nat. Commun.">
        <title>Thousands of microbial genomes shed light on interconnected biogeochemical processes in an aquifer system.</title>
        <authorList>
            <person name="Anantharaman K."/>
            <person name="Brown C.T."/>
            <person name="Hug L.A."/>
            <person name="Sharon I."/>
            <person name="Castelle C.J."/>
            <person name="Probst A.J."/>
            <person name="Thomas B.C."/>
            <person name="Singh A."/>
            <person name="Wilkins M.J."/>
            <person name="Karaoz U."/>
            <person name="Brodie E.L."/>
            <person name="Williams K.H."/>
            <person name="Hubbard S.S."/>
            <person name="Banfield J.F."/>
        </authorList>
    </citation>
    <scope>NUCLEOTIDE SEQUENCE [LARGE SCALE GENOMIC DNA]</scope>
</reference>
<dbReference type="STRING" id="1802525.A2975_02455"/>
<organism evidence="1 2">
    <name type="scientific">Candidatus Woesebacteria bacterium RIFCSPLOWO2_01_FULL_44_14</name>
    <dbReference type="NCBI Taxonomy" id="1802525"/>
    <lineage>
        <taxon>Bacteria</taxon>
        <taxon>Candidatus Woeseibacteriota</taxon>
    </lineage>
</organism>
<protein>
    <submittedName>
        <fullName evidence="1">Uncharacterized protein</fullName>
    </submittedName>
</protein>
<dbReference type="EMBL" id="MGHL01000002">
    <property type="protein sequence ID" value="OGM70728.1"/>
    <property type="molecule type" value="Genomic_DNA"/>
</dbReference>
<proteinExistence type="predicted"/>
<dbReference type="Proteomes" id="UP000178429">
    <property type="component" value="Unassembled WGS sequence"/>
</dbReference>
<accession>A0A1F8C4S9</accession>
<evidence type="ECO:0000313" key="2">
    <source>
        <dbReference type="Proteomes" id="UP000178429"/>
    </source>
</evidence>
<comment type="caution">
    <text evidence="1">The sequence shown here is derived from an EMBL/GenBank/DDBJ whole genome shotgun (WGS) entry which is preliminary data.</text>
</comment>
<sequence length="107" mass="12326">MSKPADFKDLIFALKKAGFPTKGDVKQIVSDEFHEEITKFYAGRIKPEFDQVNKRLDRVDKRLVRVEVRLNGVEGEVRGLKEELSDTPSRGQFNDLKARVNHYHPAN</sequence>
<gene>
    <name evidence="1" type="ORF">A2975_02455</name>
</gene>
<dbReference type="Gene3D" id="1.20.5.110">
    <property type="match status" value="1"/>
</dbReference>
<evidence type="ECO:0000313" key="1">
    <source>
        <dbReference type="EMBL" id="OGM70728.1"/>
    </source>
</evidence>